<keyword evidence="1" id="KW-0472">Membrane</keyword>
<reference evidence="2" key="1">
    <citation type="journal article" date="2013" name="J. Eukaryot. Microbiol.">
        <title>The Mitochondrial Genome and a 60-kb Nuclear DNA Segment from Naegleria fowleri, the Causative Agent of Primary Amoebic Meningoencephalitis.</title>
        <authorList>
            <person name="Herman E.K."/>
            <person name="Greninger A.L."/>
            <person name="Visvesvara G.S."/>
            <person name="Marciano-Cabral F."/>
            <person name="Dacks J.B."/>
            <person name="Chiu C.Y."/>
        </authorList>
    </citation>
    <scope>NUCLEOTIDE SEQUENCE</scope>
</reference>
<dbReference type="AlphaFoldDB" id="M1H0Q4"/>
<evidence type="ECO:0000256" key="1">
    <source>
        <dbReference type="SAM" id="Phobius"/>
    </source>
</evidence>
<sequence length="100" mass="11364">MSPLKLSTITIKMIFFGAVSPFFFFSTIEGSLRMIFSFRFPLFDVLSLLMGTRIWLIACECELATLVDNISENSTTVTSSKWEIFVANPFSLSFPRYALN</sequence>
<proteinExistence type="predicted"/>
<feature type="transmembrane region" description="Helical" evidence="1">
    <location>
        <begin position="6"/>
        <end position="28"/>
    </location>
</feature>
<dbReference type="EMBL" id="JX827422">
    <property type="protein sequence ID" value="AGE43963.1"/>
    <property type="molecule type" value="Genomic_DNA"/>
</dbReference>
<organism evidence="2">
    <name type="scientific">Naegleria fowleri</name>
    <name type="common">Brain eating amoeba</name>
    <dbReference type="NCBI Taxonomy" id="5763"/>
    <lineage>
        <taxon>Eukaryota</taxon>
        <taxon>Discoba</taxon>
        <taxon>Heterolobosea</taxon>
        <taxon>Tetramitia</taxon>
        <taxon>Eutetramitia</taxon>
        <taxon>Vahlkampfiidae</taxon>
        <taxon>Naegleria</taxon>
    </lineage>
</organism>
<keyword evidence="1" id="KW-0812">Transmembrane</keyword>
<accession>M1H0Q4</accession>
<name>M1H0Q4_NAEFO</name>
<evidence type="ECO:0000313" key="2">
    <source>
        <dbReference type="EMBL" id="AGE43963.1"/>
    </source>
</evidence>
<keyword evidence="1" id="KW-1133">Transmembrane helix</keyword>
<protein>
    <submittedName>
        <fullName evidence="2">Uncharacterized protein</fullName>
    </submittedName>
</protein>